<dbReference type="Proteomes" id="UP000786811">
    <property type="component" value="Unassembled WGS sequence"/>
</dbReference>
<evidence type="ECO:0000256" key="3">
    <source>
        <dbReference type="ARBA" id="ARBA00022833"/>
    </source>
</evidence>
<dbReference type="InterPro" id="IPR036578">
    <property type="entry name" value="SMAD_MH1_sf"/>
</dbReference>
<proteinExistence type="inferred from homology"/>
<dbReference type="GO" id="GO:0005737">
    <property type="term" value="C:cytoplasm"/>
    <property type="evidence" value="ECO:0007669"/>
    <property type="project" value="UniProtKB-SubCell"/>
</dbReference>
<sequence>MRCQTTDSHDDEEDNAENKNAYKNEEENKKKRFISASVSIGGSGEATAGRSAEAIQLEVYRHSKTKTHFYFPIQETAAAAAAADAGVAVKRIKIGEKTNVYEDKKKFDSSLVPESIITHYFEHTTVGQRRCKVLAPKCTNVFSCFMFMFWSKRTILTKRLLKAQVCREYETECETQENTSQHIARVSNILAEASACSDTVVGGSGKTVSSLPGSRGTVPVSQPQAKRQTSSSGGGGSGPKIHQVCCGGADSQDESDEDDEEDNNEDELEDNKEDSLNDKIEREARERLNQCKELLKTLKENQLEMLLMAIESCGADLGSCVLVSRRPIHNSSSQLDITNGDQQPDPYRRRNSKRKSRHHHHPLRHRHSHRQFPRIRSRCRRCELHQGYNKDTQLLDESSSLALTGAAAGDDERCLTGENSRTDFLLTSSAAHLLSCQIWRWPDISLTSQLKKLPLCHSTKDPSYVCCNPYHWSRLCKPESPPPPYCLIPAKRGATKCEASSYAIQTNPADTRHCGNNIIVPSRLPESLTTDGEGKAIVLFRQRTYKSLDKLSSMVLGGQTKHDIVIRRSICLRKDHSDNYGTIFLQDIHDDDDDDDGGRRTGRVEPWAAVAHPDKPLLYFSLSFLFSVYPPLHYTYYRTIIIIIIIISIFIILRLYTLNLGLKILQRGDGHRRKEWCTLAYWELGGRVGRLYPVESSTISVFDSLHDGDGLCLASLAENHDSVDDAKTTRSKIGLGLVLSQEDDGVWAYNRSSNPIFVNSPTLDDPESRTLLVYRVPPGSCLNIFDRAKNLPSRCTYSNGNEGGGGGEGGISGAGGANSGGPVDMYSVRISFVKGWGPRYKRQEITSCPCWLEVLLAPCR</sequence>
<evidence type="ECO:0000256" key="4">
    <source>
        <dbReference type="ARBA" id="ARBA00023015"/>
    </source>
</evidence>
<dbReference type="GO" id="GO:0009653">
    <property type="term" value="P:anatomical structure morphogenesis"/>
    <property type="evidence" value="ECO:0007669"/>
    <property type="project" value="TreeGrafter"/>
</dbReference>
<dbReference type="SMART" id="SM00523">
    <property type="entry name" value="DWA"/>
    <property type="match status" value="1"/>
</dbReference>
<feature type="compositionally biased region" description="Basic and acidic residues" evidence="8">
    <location>
        <begin position="16"/>
        <end position="28"/>
    </location>
</feature>
<evidence type="ECO:0000313" key="12">
    <source>
        <dbReference type="EMBL" id="CAG5106521.1"/>
    </source>
</evidence>
<dbReference type="InterPro" id="IPR001132">
    <property type="entry name" value="SMAD_dom_Dwarfin-type"/>
</dbReference>
<evidence type="ECO:0000259" key="10">
    <source>
        <dbReference type="PROSITE" id="PS51075"/>
    </source>
</evidence>
<comment type="caution">
    <text evidence="12">The sequence shown here is derived from an EMBL/GenBank/DDBJ whole genome shotgun (WGS) entry which is preliminary data.</text>
</comment>
<dbReference type="GO" id="GO:0050793">
    <property type="term" value="P:regulation of developmental process"/>
    <property type="evidence" value="ECO:0007669"/>
    <property type="project" value="UniProtKB-ARBA"/>
</dbReference>
<dbReference type="GO" id="GO:0071144">
    <property type="term" value="C:heteromeric SMAD protein complex"/>
    <property type="evidence" value="ECO:0007669"/>
    <property type="project" value="TreeGrafter"/>
</dbReference>
<accession>A0A8J2HS39</accession>
<keyword evidence="3" id="KW-0862">Zinc</keyword>
<dbReference type="InterPro" id="IPR008984">
    <property type="entry name" value="SMAD_FHA_dom_sf"/>
</dbReference>
<feature type="compositionally biased region" description="Basic residues" evidence="8">
    <location>
        <begin position="349"/>
        <end position="372"/>
    </location>
</feature>
<dbReference type="InterPro" id="IPR013019">
    <property type="entry name" value="MAD_homology_MH1"/>
</dbReference>
<feature type="domain" description="MH1" evidence="10">
    <location>
        <begin position="263"/>
        <end position="481"/>
    </location>
</feature>
<dbReference type="GO" id="GO:0051239">
    <property type="term" value="P:regulation of multicellular organismal process"/>
    <property type="evidence" value="ECO:0007669"/>
    <property type="project" value="UniProtKB-ARBA"/>
</dbReference>
<keyword evidence="9" id="KW-0472">Membrane</keyword>
<dbReference type="GO" id="GO:0060395">
    <property type="term" value="P:SMAD protein signal transduction"/>
    <property type="evidence" value="ECO:0007669"/>
    <property type="project" value="TreeGrafter"/>
</dbReference>
<keyword evidence="5 7" id="KW-0804">Transcription</keyword>
<dbReference type="GO" id="GO:0030154">
    <property type="term" value="P:cell differentiation"/>
    <property type="evidence" value="ECO:0007669"/>
    <property type="project" value="TreeGrafter"/>
</dbReference>
<feature type="compositionally biased region" description="Acidic residues" evidence="8">
    <location>
        <begin position="251"/>
        <end position="272"/>
    </location>
</feature>
<feature type="transmembrane region" description="Helical" evidence="9">
    <location>
        <begin position="636"/>
        <end position="657"/>
    </location>
</feature>
<dbReference type="EMBL" id="CAJNRD030001124">
    <property type="protein sequence ID" value="CAG5106521.1"/>
    <property type="molecule type" value="Genomic_DNA"/>
</dbReference>
<evidence type="ECO:0000256" key="6">
    <source>
        <dbReference type="ARBA" id="ARBA00023242"/>
    </source>
</evidence>
<dbReference type="InterPro" id="IPR003619">
    <property type="entry name" value="MAD_homology1_Dwarfin-type"/>
</dbReference>
<keyword evidence="4 7" id="KW-0805">Transcription regulation</keyword>
<keyword evidence="13" id="KW-1185">Reference proteome</keyword>
<dbReference type="SUPFAM" id="SSF49879">
    <property type="entry name" value="SMAD/FHA domain"/>
    <property type="match status" value="1"/>
</dbReference>
<protein>
    <recommendedName>
        <fullName evidence="7">Mothers against decapentaplegic homolog</fullName>
        <shortName evidence="7">MAD homolog</shortName>
        <shortName evidence="7">Mothers against DPP homolog</shortName>
    </recommendedName>
    <alternativeName>
        <fullName evidence="7">SMAD family member</fullName>
    </alternativeName>
</protein>
<evidence type="ECO:0000256" key="5">
    <source>
        <dbReference type="ARBA" id="ARBA00023163"/>
    </source>
</evidence>
<gene>
    <name evidence="12" type="ORF">HICCMSTLAB_LOCUS12301</name>
</gene>
<evidence type="ECO:0000256" key="2">
    <source>
        <dbReference type="ARBA" id="ARBA00022723"/>
    </source>
</evidence>
<evidence type="ECO:0000256" key="9">
    <source>
        <dbReference type="SAM" id="Phobius"/>
    </source>
</evidence>
<dbReference type="PANTHER" id="PTHR13703">
    <property type="entry name" value="SMAD"/>
    <property type="match status" value="1"/>
</dbReference>
<reference evidence="12" key="1">
    <citation type="submission" date="2021-04" db="EMBL/GenBank/DDBJ databases">
        <authorList>
            <person name="Chebbi M.A.C M."/>
        </authorList>
    </citation>
    <scope>NUCLEOTIDE SEQUENCE</scope>
</reference>
<dbReference type="PROSITE" id="PS51076">
    <property type="entry name" value="MH2"/>
    <property type="match status" value="1"/>
</dbReference>
<evidence type="ECO:0000313" key="13">
    <source>
        <dbReference type="Proteomes" id="UP000786811"/>
    </source>
</evidence>
<dbReference type="CDD" id="cd10489">
    <property type="entry name" value="MH1_SMAD_6_7"/>
    <property type="match status" value="1"/>
</dbReference>
<feature type="region of interest" description="Disordered" evidence="8">
    <location>
        <begin position="206"/>
        <end position="279"/>
    </location>
</feature>
<dbReference type="Gene3D" id="3.90.520.10">
    <property type="entry name" value="SMAD MH1 domain"/>
    <property type="match status" value="1"/>
</dbReference>
<dbReference type="SMART" id="SM00524">
    <property type="entry name" value="DWB"/>
    <property type="match status" value="1"/>
</dbReference>
<keyword evidence="9" id="KW-1133">Transmembrane helix</keyword>
<dbReference type="Pfam" id="PF03166">
    <property type="entry name" value="MH2"/>
    <property type="match status" value="1"/>
</dbReference>
<feature type="compositionally biased region" description="Polar residues" evidence="8">
    <location>
        <begin position="219"/>
        <end position="229"/>
    </location>
</feature>
<keyword evidence="2" id="KW-0479">Metal-binding</keyword>
<evidence type="ECO:0000256" key="7">
    <source>
        <dbReference type="RuleBase" id="RU361195"/>
    </source>
</evidence>
<dbReference type="PANTHER" id="PTHR13703:SF54">
    <property type="entry name" value="MOTHERS AGAINST DECAPENTAPLEGIC HOMOLOG"/>
    <property type="match status" value="1"/>
</dbReference>
<comment type="subcellular location">
    <subcellularLocation>
        <location evidence="7">Cytoplasm</location>
    </subcellularLocation>
    <subcellularLocation>
        <location evidence="7">Nucleus</location>
    </subcellularLocation>
</comment>
<dbReference type="GO" id="GO:0006357">
    <property type="term" value="P:regulation of transcription by RNA polymerase II"/>
    <property type="evidence" value="ECO:0007669"/>
    <property type="project" value="TreeGrafter"/>
</dbReference>
<dbReference type="SUPFAM" id="SSF56366">
    <property type="entry name" value="SMAD MH1 domain"/>
    <property type="match status" value="1"/>
</dbReference>
<dbReference type="GO" id="GO:0046872">
    <property type="term" value="F:metal ion binding"/>
    <property type="evidence" value="ECO:0007669"/>
    <property type="project" value="UniProtKB-KW"/>
</dbReference>
<feature type="region of interest" description="Disordered" evidence="8">
    <location>
        <begin position="331"/>
        <end position="372"/>
    </location>
</feature>
<dbReference type="GO" id="GO:0140416">
    <property type="term" value="F:transcription regulator inhibitor activity"/>
    <property type="evidence" value="ECO:0007669"/>
    <property type="project" value="TreeGrafter"/>
</dbReference>
<feature type="compositionally biased region" description="Polar residues" evidence="8">
    <location>
        <begin position="331"/>
        <end position="342"/>
    </location>
</feature>
<organism evidence="12 13">
    <name type="scientific">Cotesia congregata</name>
    <name type="common">Parasitoid wasp</name>
    <name type="synonym">Apanteles congregatus</name>
    <dbReference type="NCBI Taxonomy" id="51543"/>
    <lineage>
        <taxon>Eukaryota</taxon>
        <taxon>Metazoa</taxon>
        <taxon>Ecdysozoa</taxon>
        <taxon>Arthropoda</taxon>
        <taxon>Hexapoda</taxon>
        <taxon>Insecta</taxon>
        <taxon>Pterygota</taxon>
        <taxon>Neoptera</taxon>
        <taxon>Endopterygota</taxon>
        <taxon>Hymenoptera</taxon>
        <taxon>Apocrita</taxon>
        <taxon>Ichneumonoidea</taxon>
        <taxon>Braconidae</taxon>
        <taxon>Microgastrinae</taxon>
        <taxon>Cotesia</taxon>
    </lineage>
</organism>
<evidence type="ECO:0000256" key="1">
    <source>
        <dbReference type="ARBA" id="ARBA00005545"/>
    </source>
</evidence>
<dbReference type="Gene3D" id="2.60.200.10">
    <property type="match status" value="1"/>
</dbReference>
<keyword evidence="9" id="KW-0812">Transmembrane</keyword>
<evidence type="ECO:0000256" key="8">
    <source>
        <dbReference type="SAM" id="MobiDB-lite"/>
    </source>
</evidence>
<comment type="similarity">
    <text evidence="1 7">Belongs to the dwarfin/SMAD family.</text>
</comment>
<keyword evidence="7" id="KW-0963">Cytoplasm</keyword>
<dbReference type="InterPro" id="IPR017855">
    <property type="entry name" value="SMAD-like_dom_sf"/>
</dbReference>
<dbReference type="InterPro" id="IPR013790">
    <property type="entry name" value="Dwarfin"/>
</dbReference>
<evidence type="ECO:0000259" key="11">
    <source>
        <dbReference type="PROSITE" id="PS51076"/>
    </source>
</evidence>
<keyword evidence="6 7" id="KW-0539">Nucleus</keyword>
<feature type="domain" description="MH2" evidence="11">
    <location>
        <begin position="676"/>
        <end position="860"/>
    </location>
</feature>
<dbReference type="Pfam" id="PF03165">
    <property type="entry name" value="MH1"/>
    <property type="match status" value="1"/>
</dbReference>
<name>A0A8J2HS39_COTCN</name>
<feature type="region of interest" description="Disordered" evidence="8">
    <location>
        <begin position="1"/>
        <end position="28"/>
    </location>
</feature>
<dbReference type="OrthoDB" id="5946219at2759"/>
<dbReference type="GO" id="GO:0009791">
    <property type="term" value="P:post-embryonic development"/>
    <property type="evidence" value="ECO:0007669"/>
    <property type="project" value="UniProtKB-ARBA"/>
</dbReference>
<dbReference type="PROSITE" id="PS51075">
    <property type="entry name" value="MH1"/>
    <property type="match status" value="1"/>
</dbReference>
<dbReference type="AlphaFoldDB" id="A0A8J2HS39"/>
<dbReference type="GO" id="GO:0070411">
    <property type="term" value="F:I-SMAD binding"/>
    <property type="evidence" value="ECO:0007669"/>
    <property type="project" value="TreeGrafter"/>
</dbReference>